<organism evidence="4 5">
    <name type="scientific">Rhodoferax fermentans</name>
    <dbReference type="NCBI Taxonomy" id="28066"/>
    <lineage>
        <taxon>Bacteria</taxon>
        <taxon>Pseudomonadati</taxon>
        <taxon>Pseudomonadota</taxon>
        <taxon>Betaproteobacteria</taxon>
        <taxon>Burkholderiales</taxon>
        <taxon>Comamonadaceae</taxon>
        <taxon>Rhodoferax</taxon>
    </lineage>
</organism>
<keyword evidence="1" id="KW-1133">Transmembrane helix</keyword>
<evidence type="ECO:0000313" key="5">
    <source>
        <dbReference type="Proteomes" id="UP000190750"/>
    </source>
</evidence>
<dbReference type="STRING" id="28066.RF819_17820"/>
<dbReference type="Pfam" id="PF13681">
    <property type="entry name" value="PilX"/>
    <property type="match status" value="1"/>
</dbReference>
<keyword evidence="1" id="KW-0472">Membrane</keyword>
<dbReference type="OrthoDB" id="5801860at2"/>
<evidence type="ECO:0000259" key="2">
    <source>
        <dbReference type="Pfam" id="PF13681"/>
    </source>
</evidence>
<evidence type="ECO:0000313" key="4">
    <source>
        <dbReference type="EMBL" id="OOV08318.1"/>
    </source>
</evidence>
<proteinExistence type="predicted"/>
<evidence type="ECO:0008006" key="6">
    <source>
        <dbReference type="Google" id="ProtNLM"/>
    </source>
</evidence>
<protein>
    <recommendedName>
        <fullName evidence="6">Pilus assembly protein</fullName>
    </recommendedName>
</protein>
<dbReference type="InterPro" id="IPR025746">
    <property type="entry name" value="PilX_N_dom"/>
</dbReference>
<feature type="transmembrane region" description="Helical" evidence="1">
    <location>
        <begin position="20"/>
        <end position="39"/>
    </location>
</feature>
<keyword evidence="5" id="KW-1185">Reference proteome</keyword>
<evidence type="ECO:0000259" key="3">
    <source>
        <dbReference type="Pfam" id="PF14341"/>
    </source>
</evidence>
<comment type="caution">
    <text evidence="4">The sequence shown here is derived from an EMBL/GenBank/DDBJ whole genome shotgun (WGS) entry which is preliminary data.</text>
</comment>
<dbReference type="RefSeq" id="WP_078366198.1">
    <property type="nucleotide sequence ID" value="NZ_MTJN01000002.1"/>
</dbReference>
<keyword evidence="1" id="KW-0812">Transmembrane</keyword>
<feature type="domain" description="Type 4 fimbrial biogenesis protein PilX N-terminal" evidence="3">
    <location>
        <begin position="17"/>
        <end position="67"/>
    </location>
</feature>
<gene>
    <name evidence="4" type="ORF">RF819_17820</name>
</gene>
<accession>A0A1T1AWI9</accession>
<name>A0A1T1AWI9_RHOFE</name>
<sequence>MNHLQHHRFFGQTGQQQGAALVVSLILLVIVTLLGLAAIRGITQEERMANHSLDRSLAFQASEAALREIEQLVEAKKPTPTAGCSKVANLMSCAPPAATDSPRWLDSTFASWTALDLPIGSGSLAVTPQYFVEYLGANFECQPGEGTSSGITCKRYRITARSNDGTNGRSTVMLQSIYATD</sequence>
<dbReference type="AlphaFoldDB" id="A0A1T1AWI9"/>
<evidence type="ECO:0000256" key="1">
    <source>
        <dbReference type="SAM" id="Phobius"/>
    </source>
</evidence>
<reference evidence="4 5" key="1">
    <citation type="submission" date="2017-01" db="EMBL/GenBank/DDBJ databases">
        <title>Genome sequencing of Rhodoferax fermentans JCM 7819.</title>
        <authorList>
            <person name="Kim Y.J."/>
            <person name="Farh M.E.-A."/>
            <person name="Yang D.-C."/>
        </authorList>
    </citation>
    <scope>NUCLEOTIDE SEQUENCE [LARGE SCALE GENOMIC DNA]</scope>
    <source>
        <strain evidence="4 5">JCM 7819</strain>
    </source>
</reference>
<feature type="domain" description="PilX/PilW C-terminal" evidence="2">
    <location>
        <begin position="107"/>
        <end position="179"/>
    </location>
</feature>
<dbReference type="Pfam" id="PF14341">
    <property type="entry name" value="PilX_N"/>
    <property type="match status" value="1"/>
</dbReference>
<dbReference type="InterPro" id="IPR025205">
    <property type="entry name" value="PilX/PilW_C"/>
</dbReference>
<dbReference type="Proteomes" id="UP000190750">
    <property type="component" value="Unassembled WGS sequence"/>
</dbReference>
<dbReference type="EMBL" id="MTJN01000002">
    <property type="protein sequence ID" value="OOV08318.1"/>
    <property type="molecule type" value="Genomic_DNA"/>
</dbReference>